<feature type="compositionally biased region" description="Low complexity" evidence="1">
    <location>
        <begin position="91"/>
        <end position="113"/>
    </location>
</feature>
<keyword evidence="2" id="KW-0812">Transmembrane</keyword>
<keyword evidence="2" id="KW-0472">Membrane</keyword>
<reference evidence="3" key="1">
    <citation type="submission" date="2024-05" db="EMBL/GenBank/DDBJ databases">
        <authorList>
            <person name="Cai S.Y."/>
            <person name="Jin L.M."/>
            <person name="Li H.R."/>
        </authorList>
    </citation>
    <scope>NUCLEOTIDE SEQUENCE</scope>
    <source>
        <strain evidence="3">A5-74</strain>
    </source>
</reference>
<protein>
    <recommendedName>
        <fullName evidence="4">Photosynthesis system II assembly factor Ycf48/Hcf136-like domain-containing protein</fullName>
    </recommendedName>
</protein>
<dbReference type="SUPFAM" id="SSF110296">
    <property type="entry name" value="Oligoxyloglucan reducing end-specific cellobiohydrolase"/>
    <property type="match status" value="1"/>
</dbReference>
<dbReference type="EMBL" id="CP159218">
    <property type="protein sequence ID" value="XCG65572.1"/>
    <property type="molecule type" value="Genomic_DNA"/>
</dbReference>
<evidence type="ECO:0000313" key="3">
    <source>
        <dbReference type="EMBL" id="XCG65572.1"/>
    </source>
</evidence>
<dbReference type="AlphaFoldDB" id="A0AAU8DTB4"/>
<accession>A0AAU8DTB4</accession>
<feature type="transmembrane region" description="Helical" evidence="2">
    <location>
        <begin position="51"/>
        <end position="74"/>
    </location>
</feature>
<name>A0AAU8DTB4_9ACTN</name>
<proteinExistence type="predicted"/>
<sequence>MNTLEYALVRALNEAADRHAPDDGLVDRLLTSVRDDVIAPRRLPVPRRRTTTLLMAAAVAVMVIGGVLIGSRFASQRPHPITPPVTPAPSPTLVSSPGGSPTSAPSSAPSPSALGNQAPAESFITSRITSTGTPAGLTLGSVSFRTADQGMALGTARCTTDSSDTTRCGVLVTTTDGGLSWSSLELPVGADVPGTGGCPSYTVASQCTARLNFMDVAAGYLWGPQQIYRTTDGGASWQELEVGTTDIAQLVSVQGRAFVSAVPQGNLDWGSTTLKEVGLGETALTASTASGGAAFGPAELIQGPGIVYRWLNAGGQSPRVQATTSGMTWSDLPKALPRAFTTFAAGDGSLVSDVSDSDAVAQVLPVGGTTWRTILRPPILSGERGAEISYSLAGAVSDREIAVAVSGFESIAGGGQAWITTSDGGRTWDSPMLSTTEAAARGVQASALMVGEEMVVPWSLGSALLRSVDGGRTWTEFDFPRS</sequence>
<dbReference type="InterPro" id="IPR015943">
    <property type="entry name" value="WD40/YVTN_repeat-like_dom_sf"/>
</dbReference>
<keyword evidence="2" id="KW-1133">Transmembrane helix</keyword>
<evidence type="ECO:0008006" key="4">
    <source>
        <dbReference type="Google" id="ProtNLM"/>
    </source>
</evidence>
<feature type="region of interest" description="Disordered" evidence="1">
    <location>
        <begin position="79"/>
        <end position="117"/>
    </location>
</feature>
<dbReference type="RefSeq" id="WP_353651177.1">
    <property type="nucleotide sequence ID" value="NZ_CP159218.1"/>
</dbReference>
<evidence type="ECO:0000256" key="1">
    <source>
        <dbReference type="SAM" id="MobiDB-lite"/>
    </source>
</evidence>
<organism evidence="3">
    <name type="scientific">Nakamurella sp. A5-74</name>
    <dbReference type="NCBI Taxonomy" id="3158264"/>
    <lineage>
        <taxon>Bacteria</taxon>
        <taxon>Bacillati</taxon>
        <taxon>Actinomycetota</taxon>
        <taxon>Actinomycetes</taxon>
        <taxon>Nakamurellales</taxon>
        <taxon>Nakamurellaceae</taxon>
        <taxon>Nakamurella</taxon>
    </lineage>
</organism>
<feature type="compositionally biased region" description="Pro residues" evidence="1">
    <location>
        <begin position="80"/>
        <end position="90"/>
    </location>
</feature>
<dbReference type="Gene3D" id="2.130.10.10">
    <property type="entry name" value="YVTN repeat-like/Quinoprotein amine dehydrogenase"/>
    <property type="match status" value="2"/>
</dbReference>
<gene>
    <name evidence="3" type="ORF">ABLG96_09995</name>
</gene>
<evidence type="ECO:0000256" key="2">
    <source>
        <dbReference type="SAM" id="Phobius"/>
    </source>
</evidence>